<dbReference type="PANTHER" id="PTHR10948">
    <property type="entry name" value="TRANSPOSASE"/>
    <property type="match status" value="1"/>
</dbReference>
<dbReference type="Proteomes" id="UP000095229">
    <property type="component" value="Unassembled WGS sequence"/>
</dbReference>
<dbReference type="InterPro" id="IPR036397">
    <property type="entry name" value="RNaseH_sf"/>
</dbReference>
<dbReference type="PANTHER" id="PTHR10948:SF23">
    <property type="entry name" value="TRANSPOSASE INSI FOR INSERTION SEQUENCE ELEMENT IS30A-RELATED"/>
    <property type="match status" value="1"/>
</dbReference>
<dbReference type="GO" id="GO:0005829">
    <property type="term" value="C:cytosol"/>
    <property type="evidence" value="ECO:0007669"/>
    <property type="project" value="TreeGrafter"/>
</dbReference>
<dbReference type="AlphaFoldDB" id="A0A1E5JM17"/>
<comment type="caution">
    <text evidence="2">The sequence shown here is derived from an EMBL/GenBank/DDBJ whole genome shotgun (WGS) entry which is preliminary data.</text>
</comment>
<accession>A0A1E5JM17</accession>
<dbReference type="InterPro" id="IPR051917">
    <property type="entry name" value="Transposase-Integrase"/>
</dbReference>
<dbReference type="InterPro" id="IPR001584">
    <property type="entry name" value="Integrase_cat-core"/>
</dbReference>
<evidence type="ECO:0000313" key="2">
    <source>
        <dbReference type="EMBL" id="OEH45068.1"/>
    </source>
</evidence>
<evidence type="ECO:0000259" key="1">
    <source>
        <dbReference type="PROSITE" id="PS50994"/>
    </source>
</evidence>
<dbReference type="NCBIfam" id="NF033563">
    <property type="entry name" value="transpos_IS30"/>
    <property type="match status" value="1"/>
</dbReference>
<organism evidence="2 3">
    <name type="scientific">Legionella parisiensis</name>
    <dbReference type="NCBI Taxonomy" id="45071"/>
    <lineage>
        <taxon>Bacteria</taxon>
        <taxon>Pseudomonadati</taxon>
        <taxon>Pseudomonadota</taxon>
        <taxon>Gammaproteobacteria</taxon>
        <taxon>Legionellales</taxon>
        <taxon>Legionellaceae</taxon>
        <taxon>Legionella</taxon>
    </lineage>
</organism>
<gene>
    <name evidence="2" type="ORF">lpari_03960</name>
</gene>
<dbReference type="GO" id="GO:0015074">
    <property type="term" value="P:DNA integration"/>
    <property type="evidence" value="ECO:0007669"/>
    <property type="project" value="InterPro"/>
</dbReference>
<dbReference type="EMBL" id="LSOG01000199">
    <property type="protein sequence ID" value="OEH45068.1"/>
    <property type="molecule type" value="Genomic_DNA"/>
</dbReference>
<dbReference type="SUPFAM" id="SSF53098">
    <property type="entry name" value="Ribonuclease H-like"/>
    <property type="match status" value="1"/>
</dbReference>
<proteinExistence type="predicted"/>
<dbReference type="GO" id="GO:0032196">
    <property type="term" value="P:transposition"/>
    <property type="evidence" value="ECO:0007669"/>
    <property type="project" value="TreeGrafter"/>
</dbReference>
<evidence type="ECO:0000313" key="3">
    <source>
        <dbReference type="Proteomes" id="UP000095229"/>
    </source>
</evidence>
<keyword evidence="3" id="KW-1185">Reference proteome</keyword>
<name>A0A1E5JM17_9GAMM</name>
<dbReference type="PATRIC" id="fig|45071.7.peg.4319"/>
<dbReference type="PROSITE" id="PS50994">
    <property type="entry name" value="INTEGRASE"/>
    <property type="match status" value="1"/>
</dbReference>
<sequence length="107" mass="12663">MVFLIKNNSKHSKGVMERIGNKFENLPQQMLKSITFDQGVEFADYRYLEDKMSCNVYYCETHSPWQKGSNENMNGRIRRYLPKTTTIDNVTQKELDLLADKMRLYTN</sequence>
<dbReference type="GO" id="GO:0004803">
    <property type="term" value="F:transposase activity"/>
    <property type="evidence" value="ECO:0007669"/>
    <property type="project" value="TreeGrafter"/>
</dbReference>
<dbReference type="Gene3D" id="3.30.420.10">
    <property type="entry name" value="Ribonuclease H-like superfamily/Ribonuclease H"/>
    <property type="match status" value="1"/>
</dbReference>
<dbReference type="GO" id="GO:0003676">
    <property type="term" value="F:nucleic acid binding"/>
    <property type="evidence" value="ECO:0007669"/>
    <property type="project" value="InterPro"/>
</dbReference>
<dbReference type="InterPro" id="IPR053392">
    <property type="entry name" value="Transposase_IS30-like"/>
</dbReference>
<feature type="domain" description="Integrase catalytic" evidence="1">
    <location>
        <begin position="1"/>
        <end position="107"/>
    </location>
</feature>
<protein>
    <recommendedName>
        <fullName evidence="1">Integrase catalytic domain-containing protein</fullName>
    </recommendedName>
</protein>
<dbReference type="InterPro" id="IPR012337">
    <property type="entry name" value="RNaseH-like_sf"/>
</dbReference>
<reference evidence="2 3" key="1">
    <citation type="submission" date="2016-02" db="EMBL/GenBank/DDBJ databases">
        <title>Secondary metabolites in Legionella.</title>
        <authorList>
            <person name="Tobias N.J."/>
            <person name="Bode H.B."/>
        </authorList>
    </citation>
    <scope>NUCLEOTIDE SEQUENCE [LARGE SCALE GENOMIC DNA]</scope>
    <source>
        <strain evidence="2 3">DSM 19216</strain>
    </source>
</reference>